<name>A0ABS8M4K5_9FLAO</name>
<comment type="caution">
    <text evidence="1">The sequence shown here is derived from an EMBL/GenBank/DDBJ whole genome shotgun (WGS) entry which is preliminary data.</text>
</comment>
<evidence type="ECO:0000313" key="2">
    <source>
        <dbReference type="Proteomes" id="UP001430700"/>
    </source>
</evidence>
<keyword evidence="2" id="KW-1185">Reference proteome</keyword>
<evidence type="ECO:0000313" key="1">
    <source>
        <dbReference type="EMBL" id="MCC9019749.1"/>
    </source>
</evidence>
<accession>A0ABS8M4K5</accession>
<protein>
    <submittedName>
        <fullName evidence="1">Uncharacterized protein</fullName>
    </submittedName>
</protein>
<dbReference type="EMBL" id="JAJJMN010000002">
    <property type="protein sequence ID" value="MCC9019749.1"/>
    <property type="molecule type" value="Genomic_DNA"/>
</dbReference>
<proteinExistence type="predicted"/>
<dbReference type="Proteomes" id="UP001430700">
    <property type="component" value="Unassembled WGS sequence"/>
</dbReference>
<reference evidence="1" key="1">
    <citation type="submission" date="2021-11" db="EMBL/GenBank/DDBJ databases">
        <title>Description of novel Flavobacterium species.</title>
        <authorList>
            <person name="Saticioglu I.B."/>
            <person name="Ay H."/>
            <person name="Altun S."/>
            <person name="Duman M."/>
        </authorList>
    </citation>
    <scope>NUCLEOTIDE SEQUENCE</scope>
    <source>
        <strain evidence="1">F-126</strain>
    </source>
</reference>
<dbReference type="RefSeq" id="WP_230000785.1">
    <property type="nucleotide sequence ID" value="NZ_JAJJMN010000002.1"/>
</dbReference>
<sequence>MHIKFPILGLVDNDNFLYFFDKEERLKKTSEDIFKKGVLPGEKYIDSNGFIFKVINIKKIGYAPFFGFSLVLKGRQIKIEMEFDPNVEKMELSTLKQIALEKVEKTKQFWKEAWSIKDLKNAIKNAQSFEELIILFK</sequence>
<organism evidence="1 2">
    <name type="scientific">Flavobacterium lipolyticum</name>
    <dbReference type="NCBI Taxonomy" id="2893754"/>
    <lineage>
        <taxon>Bacteria</taxon>
        <taxon>Pseudomonadati</taxon>
        <taxon>Bacteroidota</taxon>
        <taxon>Flavobacteriia</taxon>
        <taxon>Flavobacteriales</taxon>
        <taxon>Flavobacteriaceae</taxon>
        <taxon>Flavobacterium</taxon>
    </lineage>
</organism>
<gene>
    <name evidence="1" type="ORF">LNQ34_18425</name>
</gene>